<dbReference type="KEGG" id="adu:127742849"/>
<evidence type="ECO:0000313" key="1">
    <source>
        <dbReference type="Proteomes" id="UP000515211"/>
    </source>
</evidence>
<gene>
    <name evidence="2" type="primary">LOC127742849</name>
</gene>
<dbReference type="AlphaFoldDB" id="A0A9C6TMR5"/>
<accession>A0A9C6TMR5</accession>
<name>A0A9C6TMR5_ARADU</name>
<dbReference type="GeneID" id="127742849"/>
<dbReference type="RefSeq" id="XP_052111538.1">
    <property type="nucleotide sequence ID" value="XM_052255578.1"/>
</dbReference>
<reference evidence="2" key="2">
    <citation type="submission" date="2025-08" db="UniProtKB">
        <authorList>
            <consortium name="RefSeq"/>
        </authorList>
    </citation>
    <scope>IDENTIFICATION</scope>
    <source>
        <tissue evidence="2">Whole plant</tissue>
    </source>
</reference>
<organism evidence="1 2">
    <name type="scientific">Arachis duranensis</name>
    <name type="common">Wild peanut</name>
    <dbReference type="NCBI Taxonomy" id="130453"/>
    <lineage>
        <taxon>Eukaryota</taxon>
        <taxon>Viridiplantae</taxon>
        <taxon>Streptophyta</taxon>
        <taxon>Embryophyta</taxon>
        <taxon>Tracheophyta</taxon>
        <taxon>Spermatophyta</taxon>
        <taxon>Magnoliopsida</taxon>
        <taxon>eudicotyledons</taxon>
        <taxon>Gunneridae</taxon>
        <taxon>Pentapetalae</taxon>
        <taxon>rosids</taxon>
        <taxon>fabids</taxon>
        <taxon>Fabales</taxon>
        <taxon>Fabaceae</taxon>
        <taxon>Papilionoideae</taxon>
        <taxon>50 kb inversion clade</taxon>
        <taxon>dalbergioids sensu lato</taxon>
        <taxon>Dalbergieae</taxon>
        <taxon>Pterocarpus clade</taxon>
        <taxon>Arachis</taxon>
    </lineage>
</organism>
<reference evidence="1" key="1">
    <citation type="journal article" date="2016" name="Nat. Genet.">
        <title>The genome sequences of Arachis duranensis and Arachis ipaensis, the diploid ancestors of cultivated peanut.</title>
        <authorList>
            <person name="Bertioli D.J."/>
            <person name="Cannon S.B."/>
            <person name="Froenicke L."/>
            <person name="Huang G."/>
            <person name="Farmer A.D."/>
            <person name="Cannon E.K."/>
            <person name="Liu X."/>
            <person name="Gao D."/>
            <person name="Clevenger J."/>
            <person name="Dash S."/>
            <person name="Ren L."/>
            <person name="Moretzsohn M.C."/>
            <person name="Shirasawa K."/>
            <person name="Huang W."/>
            <person name="Vidigal B."/>
            <person name="Abernathy B."/>
            <person name="Chu Y."/>
            <person name="Niederhuth C.E."/>
            <person name="Umale P."/>
            <person name="Araujo A.C."/>
            <person name="Kozik A."/>
            <person name="Kim K.D."/>
            <person name="Burow M.D."/>
            <person name="Varshney R.K."/>
            <person name="Wang X."/>
            <person name="Zhang X."/>
            <person name="Barkley N."/>
            <person name="Guimaraes P.M."/>
            <person name="Isobe S."/>
            <person name="Guo B."/>
            <person name="Liao B."/>
            <person name="Stalker H.T."/>
            <person name="Schmitz R.J."/>
            <person name="Scheffler B.E."/>
            <person name="Leal-Bertioli S.C."/>
            <person name="Xun X."/>
            <person name="Jackson S.A."/>
            <person name="Michelmore R."/>
            <person name="Ozias-Akins P."/>
        </authorList>
    </citation>
    <scope>NUCLEOTIDE SEQUENCE [LARGE SCALE GENOMIC DNA]</scope>
    <source>
        <strain evidence="1">cv. V14167</strain>
    </source>
</reference>
<keyword evidence="1" id="KW-1185">Reference proteome</keyword>
<dbReference type="Proteomes" id="UP000515211">
    <property type="component" value="Chromosome 10"/>
</dbReference>
<evidence type="ECO:0000313" key="2">
    <source>
        <dbReference type="RefSeq" id="XP_052111538.1"/>
    </source>
</evidence>
<protein>
    <submittedName>
        <fullName evidence="2">Uncharacterized protein LOC127742849</fullName>
    </submittedName>
</protein>
<proteinExistence type="predicted"/>
<sequence length="219" mass="24599">MRLWTPTMMALKFFRPMMKVSPQVVIVSPLLHALFVPRKVRPAPQTSTNSIQNSLTGHLNLDANANEEPLVEEEVDELHDAPVVQSRRGRKTTEFWTVKIINSEGTIKRAKLSVRDAMARPNGRKIMLRFNNAKQAVGDEAGLLSGVLGLLGSDYGKFPICRKSWHQITTKDKIYNECVKSEEQGRIVGRGELWIKVHKKKDGSYMNDEARAIGVSSTC</sequence>